<reference evidence="1 2" key="1">
    <citation type="journal article" date="2019" name="Nat. Ecol. Evol.">
        <title>Megaphylogeny resolves global patterns of mushroom evolution.</title>
        <authorList>
            <person name="Varga T."/>
            <person name="Krizsan K."/>
            <person name="Foldi C."/>
            <person name="Dima B."/>
            <person name="Sanchez-Garcia M."/>
            <person name="Sanchez-Ramirez S."/>
            <person name="Szollosi G.J."/>
            <person name="Szarkandi J.G."/>
            <person name="Papp V."/>
            <person name="Albert L."/>
            <person name="Andreopoulos W."/>
            <person name="Angelini C."/>
            <person name="Antonin V."/>
            <person name="Barry K.W."/>
            <person name="Bougher N.L."/>
            <person name="Buchanan P."/>
            <person name="Buyck B."/>
            <person name="Bense V."/>
            <person name="Catcheside P."/>
            <person name="Chovatia M."/>
            <person name="Cooper J."/>
            <person name="Damon W."/>
            <person name="Desjardin D."/>
            <person name="Finy P."/>
            <person name="Geml J."/>
            <person name="Haridas S."/>
            <person name="Hughes K."/>
            <person name="Justo A."/>
            <person name="Karasinski D."/>
            <person name="Kautmanova I."/>
            <person name="Kiss B."/>
            <person name="Kocsube S."/>
            <person name="Kotiranta H."/>
            <person name="LaButti K.M."/>
            <person name="Lechner B.E."/>
            <person name="Liimatainen K."/>
            <person name="Lipzen A."/>
            <person name="Lukacs Z."/>
            <person name="Mihaltcheva S."/>
            <person name="Morgado L.N."/>
            <person name="Niskanen T."/>
            <person name="Noordeloos M.E."/>
            <person name="Ohm R.A."/>
            <person name="Ortiz-Santana B."/>
            <person name="Ovrebo C."/>
            <person name="Racz N."/>
            <person name="Riley R."/>
            <person name="Savchenko A."/>
            <person name="Shiryaev A."/>
            <person name="Soop K."/>
            <person name="Spirin V."/>
            <person name="Szebenyi C."/>
            <person name="Tomsovsky M."/>
            <person name="Tulloss R.E."/>
            <person name="Uehling J."/>
            <person name="Grigoriev I.V."/>
            <person name="Vagvolgyi C."/>
            <person name="Papp T."/>
            <person name="Martin F.M."/>
            <person name="Miettinen O."/>
            <person name="Hibbett D.S."/>
            <person name="Nagy L.G."/>
        </authorList>
    </citation>
    <scope>NUCLEOTIDE SEQUENCE [LARGE SCALE GENOMIC DNA]</scope>
    <source>
        <strain evidence="1 2">FP101781</strain>
    </source>
</reference>
<accession>A0A4Y7T8D9</accession>
<dbReference type="EMBL" id="QPFP01000023">
    <property type="protein sequence ID" value="TEB30446.1"/>
    <property type="molecule type" value="Genomic_DNA"/>
</dbReference>
<dbReference type="AlphaFoldDB" id="A0A4Y7T8D9"/>
<gene>
    <name evidence="1" type="ORF">FA13DRAFT_1733749</name>
</gene>
<evidence type="ECO:0000313" key="2">
    <source>
        <dbReference type="Proteomes" id="UP000298030"/>
    </source>
</evidence>
<dbReference type="Proteomes" id="UP000298030">
    <property type="component" value="Unassembled WGS sequence"/>
</dbReference>
<protein>
    <submittedName>
        <fullName evidence="1">Uncharacterized protein</fullName>
    </submittedName>
</protein>
<keyword evidence="2" id="KW-1185">Reference proteome</keyword>
<organism evidence="1 2">
    <name type="scientific">Coprinellus micaceus</name>
    <name type="common">Glistening ink-cap mushroom</name>
    <name type="synonym">Coprinus micaceus</name>
    <dbReference type="NCBI Taxonomy" id="71717"/>
    <lineage>
        <taxon>Eukaryota</taxon>
        <taxon>Fungi</taxon>
        <taxon>Dikarya</taxon>
        <taxon>Basidiomycota</taxon>
        <taxon>Agaricomycotina</taxon>
        <taxon>Agaricomycetes</taxon>
        <taxon>Agaricomycetidae</taxon>
        <taxon>Agaricales</taxon>
        <taxon>Agaricineae</taxon>
        <taxon>Psathyrellaceae</taxon>
        <taxon>Coprinellus</taxon>
    </lineage>
</organism>
<name>A0A4Y7T8D9_COPMI</name>
<evidence type="ECO:0000313" key="1">
    <source>
        <dbReference type="EMBL" id="TEB30446.1"/>
    </source>
</evidence>
<comment type="caution">
    <text evidence="1">The sequence shown here is derived from an EMBL/GenBank/DDBJ whole genome shotgun (WGS) entry which is preliminary data.</text>
</comment>
<sequence>MTDPFFRRNLITTSKRRRISMDSMALSGTVRVIREREIWPNFGFVDRYTSPMARRHRSQCCIELLIRVSASIWHTCMIAVILRGRAHVEPTIPVPSIIFSPQASISANPYGKIRPRPARRGLR</sequence>
<proteinExistence type="predicted"/>